<name>A0A0F9FGD8_9ZZZZ</name>
<dbReference type="EMBL" id="LAZR01032687">
    <property type="protein sequence ID" value="KKL50202.1"/>
    <property type="molecule type" value="Genomic_DNA"/>
</dbReference>
<protein>
    <submittedName>
        <fullName evidence="1">Uncharacterized protein</fullName>
    </submittedName>
</protein>
<dbReference type="AlphaFoldDB" id="A0A0F9FGD8"/>
<reference evidence="1" key="1">
    <citation type="journal article" date="2015" name="Nature">
        <title>Complex archaea that bridge the gap between prokaryotes and eukaryotes.</title>
        <authorList>
            <person name="Spang A."/>
            <person name="Saw J.H."/>
            <person name="Jorgensen S.L."/>
            <person name="Zaremba-Niedzwiedzka K."/>
            <person name="Martijn J."/>
            <person name="Lind A.E."/>
            <person name="van Eijk R."/>
            <person name="Schleper C."/>
            <person name="Guy L."/>
            <person name="Ettema T.J."/>
        </authorList>
    </citation>
    <scope>NUCLEOTIDE SEQUENCE</scope>
</reference>
<proteinExistence type="predicted"/>
<comment type="caution">
    <text evidence="1">The sequence shown here is derived from an EMBL/GenBank/DDBJ whole genome shotgun (WGS) entry which is preliminary data.</text>
</comment>
<gene>
    <name evidence="1" type="ORF">LCGC14_2307900</name>
</gene>
<organism evidence="1">
    <name type="scientific">marine sediment metagenome</name>
    <dbReference type="NCBI Taxonomy" id="412755"/>
    <lineage>
        <taxon>unclassified sequences</taxon>
        <taxon>metagenomes</taxon>
        <taxon>ecological metagenomes</taxon>
    </lineage>
</organism>
<accession>A0A0F9FGD8</accession>
<sequence length="102" mass="11924">MILLPLANLIGWIAHYFYPALHEEATRDETLELKIFDALLKIQCFCYARYLRRIIVPLADLKMVDFDSVGIPARWMTQQEYFLFVWSYELANAQSEGYGQGV</sequence>
<evidence type="ECO:0000313" key="1">
    <source>
        <dbReference type="EMBL" id="KKL50202.1"/>
    </source>
</evidence>